<dbReference type="FunFam" id="1.10.287.130:FF:000008">
    <property type="entry name" value="Two-component sensor histidine kinase"/>
    <property type="match status" value="1"/>
</dbReference>
<keyword evidence="9" id="KW-0418">Kinase</keyword>
<evidence type="ECO:0000256" key="2">
    <source>
        <dbReference type="ARBA" id="ARBA00004651"/>
    </source>
</evidence>
<protein>
    <recommendedName>
        <fullName evidence="3">histidine kinase</fullName>
        <ecNumber evidence="3">2.7.13.3</ecNumber>
    </recommendedName>
</protein>
<keyword evidence="6" id="KW-0808">Transferase</keyword>
<comment type="subcellular location">
    <subcellularLocation>
        <location evidence="2">Cell membrane</location>
        <topology evidence="2">Multi-pass membrane protein</topology>
    </subcellularLocation>
</comment>
<keyword evidence="7 15" id="KW-0812">Transmembrane</keyword>
<dbReference type="EMBL" id="CP016020">
    <property type="protein sequence ID" value="APH05731.1"/>
    <property type="molecule type" value="Genomic_DNA"/>
</dbReference>
<dbReference type="STRING" id="1547283.A9C19_13875"/>
<dbReference type="AlphaFoldDB" id="A0A1L3MTR0"/>
<evidence type="ECO:0000259" key="16">
    <source>
        <dbReference type="PROSITE" id="PS50109"/>
    </source>
</evidence>
<dbReference type="KEGG" id="bwh:A9C19_13875"/>
<feature type="transmembrane region" description="Helical" evidence="15">
    <location>
        <begin position="314"/>
        <end position="336"/>
    </location>
</feature>
<dbReference type="Gene3D" id="1.10.287.130">
    <property type="match status" value="1"/>
</dbReference>
<organism evidence="17 18">
    <name type="scientific">Bacillus weihaiensis</name>
    <dbReference type="NCBI Taxonomy" id="1547283"/>
    <lineage>
        <taxon>Bacteria</taxon>
        <taxon>Bacillati</taxon>
        <taxon>Bacillota</taxon>
        <taxon>Bacilli</taxon>
        <taxon>Bacillales</taxon>
        <taxon>Bacillaceae</taxon>
        <taxon>Bacillus</taxon>
    </lineage>
</organism>
<dbReference type="SUPFAM" id="SSF55874">
    <property type="entry name" value="ATPase domain of HSP90 chaperone/DNA topoisomerase II/histidine kinase"/>
    <property type="match status" value="1"/>
</dbReference>
<evidence type="ECO:0000256" key="6">
    <source>
        <dbReference type="ARBA" id="ARBA00022679"/>
    </source>
</evidence>
<dbReference type="InterPro" id="IPR005467">
    <property type="entry name" value="His_kinase_dom"/>
</dbReference>
<evidence type="ECO:0000256" key="8">
    <source>
        <dbReference type="ARBA" id="ARBA00022741"/>
    </source>
</evidence>
<dbReference type="InterPro" id="IPR036890">
    <property type="entry name" value="HATPase_C_sf"/>
</dbReference>
<dbReference type="SMART" id="SM00387">
    <property type="entry name" value="HATPase_c"/>
    <property type="match status" value="1"/>
</dbReference>
<evidence type="ECO:0000256" key="10">
    <source>
        <dbReference type="ARBA" id="ARBA00022840"/>
    </source>
</evidence>
<evidence type="ECO:0000256" key="13">
    <source>
        <dbReference type="ARBA" id="ARBA00023136"/>
    </source>
</evidence>
<dbReference type="Pfam" id="PF02518">
    <property type="entry name" value="HATPase_c"/>
    <property type="match status" value="1"/>
</dbReference>
<dbReference type="PROSITE" id="PS50109">
    <property type="entry name" value="HIS_KIN"/>
    <property type="match status" value="1"/>
</dbReference>
<feature type="transmembrane region" description="Helical" evidence="15">
    <location>
        <begin position="432"/>
        <end position="451"/>
    </location>
</feature>
<keyword evidence="14" id="KW-0175">Coiled coil</keyword>
<dbReference type="GO" id="GO:0000155">
    <property type="term" value="F:phosphorelay sensor kinase activity"/>
    <property type="evidence" value="ECO:0007669"/>
    <property type="project" value="InterPro"/>
</dbReference>
<keyword evidence="5" id="KW-0597">Phosphoprotein</keyword>
<keyword evidence="11 15" id="KW-1133">Transmembrane helix</keyword>
<evidence type="ECO:0000256" key="1">
    <source>
        <dbReference type="ARBA" id="ARBA00000085"/>
    </source>
</evidence>
<dbReference type="RefSeq" id="WP_072580524.1">
    <property type="nucleotide sequence ID" value="NZ_CP016020.1"/>
</dbReference>
<dbReference type="PRINTS" id="PR00344">
    <property type="entry name" value="BCTRLSENSOR"/>
</dbReference>
<proteinExistence type="predicted"/>
<evidence type="ECO:0000256" key="9">
    <source>
        <dbReference type="ARBA" id="ARBA00022777"/>
    </source>
</evidence>
<dbReference type="EC" id="2.7.13.3" evidence="3"/>
<dbReference type="Proteomes" id="UP000181936">
    <property type="component" value="Chromosome"/>
</dbReference>
<evidence type="ECO:0000256" key="14">
    <source>
        <dbReference type="SAM" id="Coils"/>
    </source>
</evidence>
<feature type="transmembrane region" description="Helical" evidence="15">
    <location>
        <begin position="275"/>
        <end position="293"/>
    </location>
</feature>
<evidence type="ECO:0000256" key="3">
    <source>
        <dbReference type="ARBA" id="ARBA00012438"/>
    </source>
</evidence>
<evidence type="ECO:0000313" key="18">
    <source>
        <dbReference type="Proteomes" id="UP000181936"/>
    </source>
</evidence>
<dbReference type="PANTHER" id="PTHR45528">
    <property type="entry name" value="SENSOR HISTIDINE KINASE CPXA"/>
    <property type="match status" value="1"/>
</dbReference>
<name>A0A1L3MTR0_9BACI</name>
<evidence type="ECO:0000256" key="11">
    <source>
        <dbReference type="ARBA" id="ARBA00022989"/>
    </source>
</evidence>
<evidence type="ECO:0000313" key="17">
    <source>
        <dbReference type="EMBL" id="APH05731.1"/>
    </source>
</evidence>
<feature type="transmembrane region" description="Helical" evidence="15">
    <location>
        <begin position="404"/>
        <end position="426"/>
    </location>
</feature>
<dbReference type="PANTHER" id="PTHR45528:SF1">
    <property type="entry name" value="SENSOR HISTIDINE KINASE CPXA"/>
    <property type="match status" value="1"/>
</dbReference>
<keyword evidence="8" id="KW-0547">Nucleotide-binding</keyword>
<keyword evidence="4" id="KW-1003">Cell membrane</keyword>
<evidence type="ECO:0000256" key="5">
    <source>
        <dbReference type="ARBA" id="ARBA00022553"/>
    </source>
</evidence>
<dbReference type="GO" id="GO:0005886">
    <property type="term" value="C:plasma membrane"/>
    <property type="evidence" value="ECO:0007669"/>
    <property type="project" value="UniProtKB-SubCell"/>
</dbReference>
<keyword evidence="18" id="KW-1185">Reference proteome</keyword>
<dbReference type="InterPro" id="IPR003661">
    <property type="entry name" value="HisK_dim/P_dom"/>
</dbReference>
<keyword evidence="10" id="KW-0067">ATP-binding</keyword>
<gene>
    <name evidence="17" type="ORF">A9C19_13875</name>
</gene>
<keyword evidence="12" id="KW-0902">Two-component regulatory system</keyword>
<reference evidence="17 18" key="1">
    <citation type="journal article" date="2016" name="Sci. Rep.">
        <title>Complete genome sequence and transcriptomic analysis of a novel marine strain Bacillus weihaiensis reveals the mechanism of brown algae degradation.</title>
        <authorList>
            <person name="Zhu Y."/>
            <person name="Chen P."/>
            <person name="Bao Y."/>
            <person name="Men Y."/>
            <person name="Zeng Y."/>
            <person name="Yang J."/>
            <person name="Sun J."/>
            <person name="Sun Y."/>
        </authorList>
    </citation>
    <scope>NUCLEOTIDE SEQUENCE [LARGE SCALE GENOMIC DNA]</scope>
    <source>
        <strain evidence="17 18">Alg07</strain>
    </source>
</reference>
<evidence type="ECO:0000256" key="12">
    <source>
        <dbReference type="ARBA" id="ARBA00023012"/>
    </source>
</evidence>
<dbReference type="Pfam" id="PF00512">
    <property type="entry name" value="HisKA"/>
    <property type="match status" value="1"/>
</dbReference>
<dbReference type="FunFam" id="3.30.565.10:FF:000013">
    <property type="entry name" value="Two-component sensor histidine kinase"/>
    <property type="match status" value="1"/>
</dbReference>
<feature type="coiled-coil region" evidence="14">
    <location>
        <begin position="148"/>
        <end position="175"/>
    </location>
</feature>
<dbReference type="SMART" id="SM00388">
    <property type="entry name" value="HisKA"/>
    <property type="match status" value="1"/>
</dbReference>
<accession>A0A1L3MTR0</accession>
<evidence type="ECO:0000256" key="7">
    <source>
        <dbReference type="ARBA" id="ARBA00022692"/>
    </source>
</evidence>
<dbReference type="CDD" id="cd00082">
    <property type="entry name" value="HisKA"/>
    <property type="match status" value="1"/>
</dbReference>
<dbReference type="InterPro" id="IPR004358">
    <property type="entry name" value="Sig_transdc_His_kin-like_C"/>
</dbReference>
<dbReference type="InterPro" id="IPR050398">
    <property type="entry name" value="HssS/ArlS-like"/>
</dbReference>
<dbReference type="InterPro" id="IPR003594">
    <property type="entry name" value="HATPase_dom"/>
</dbReference>
<evidence type="ECO:0000256" key="15">
    <source>
        <dbReference type="SAM" id="Phobius"/>
    </source>
</evidence>
<dbReference type="GO" id="GO:0005524">
    <property type="term" value="F:ATP binding"/>
    <property type="evidence" value="ECO:0007669"/>
    <property type="project" value="UniProtKB-KW"/>
</dbReference>
<feature type="transmembrane region" description="Helical" evidence="15">
    <location>
        <begin position="348"/>
        <end position="370"/>
    </location>
</feature>
<dbReference type="Gene3D" id="3.30.565.10">
    <property type="entry name" value="Histidine kinase-like ATPase, C-terminal domain"/>
    <property type="match status" value="1"/>
</dbReference>
<feature type="domain" description="Histidine kinase" evidence="16">
    <location>
        <begin position="518"/>
        <end position="732"/>
    </location>
</feature>
<dbReference type="OrthoDB" id="9792991at2"/>
<dbReference type="InterPro" id="IPR036097">
    <property type="entry name" value="HisK_dim/P_sf"/>
</dbReference>
<evidence type="ECO:0000256" key="4">
    <source>
        <dbReference type="ARBA" id="ARBA00022475"/>
    </source>
</evidence>
<keyword evidence="13 15" id="KW-0472">Membrane</keyword>
<dbReference type="SUPFAM" id="SSF47384">
    <property type="entry name" value="Homodimeric domain of signal transducing histidine kinase"/>
    <property type="match status" value="1"/>
</dbReference>
<comment type="catalytic activity">
    <reaction evidence="1">
        <text>ATP + protein L-histidine = ADP + protein N-phospho-L-histidine.</text>
        <dbReference type="EC" id="2.7.13.3"/>
    </reaction>
</comment>
<sequence length="733" mass="84651">MDIKWKNRILILICSLLFSYGVIGMGLTLSNHKVLLKEDFFESEQFEVEELNNLISFIYSFDILNDKLEKAKGTVTATQEEINEHRYMYGELGDQLQNIEQQYESRILEAENSHNQKVADAYREERDKKMDDITKNFESDEYIKEKVIKEKLQQIEEYKREIENFRGEYEKYKEAFVYFLEDTETGEIYSNVESQNEKAFNVYLYDQKTLFLGEYPSNQYGYLRADSEPLVYVDSNILSSTNTSLKGKIAVTETNSASSFLLNKSDEYETHKQMLWGYFISALITFLLSLFILRKFQIVKKIQLDPLHSFFRKVQVDIQFLLFGLTSLIAICMYWDMQNYFTYNSSGMGFEMFTLTSFVGLSILQAVILYPKLIDVSSNKEILRSTISAALLRMLKEMFLKRSVGVQVFVIMGVIFCFGFGFAVVVIQPQFILLYAPAFLLIAVPILILIMRRTGYFNKIIKNTNALANGFFEPDLKVAGKSVLATLAKDINTMKHGVKQSQKEQMKSERLKTELITNVSHDLRTPLTSIITYSELLKNQQITDDERNSYIEIIDRKSKRLKVLIDDLFEASKMASGNIELSKNRVDLVQLLQQALAEYNESIQESSIVFKVQSPDHPVYAVVDGQKLWRVFENLIGNILKYSLENTRAYIHLKENNGKIEITFKNISKYELNDDIEELFERFKRGDESRNTEGSGLGLAIAKSIIDLHDGILEIDVDGDLFKVTIELDQIEG</sequence>